<evidence type="ECO:0000259" key="1">
    <source>
        <dbReference type="Pfam" id="PF00535"/>
    </source>
</evidence>
<dbReference type="Proteomes" id="UP000064249">
    <property type="component" value="Unassembled WGS sequence"/>
</dbReference>
<protein>
    <submittedName>
        <fullName evidence="2">Putative glycosyltransferase</fullName>
    </submittedName>
</protein>
<organism evidence="2 3">
    <name type="scientific">Anaerolinea thermophila</name>
    <dbReference type="NCBI Taxonomy" id="167964"/>
    <lineage>
        <taxon>Bacteria</taxon>
        <taxon>Bacillati</taxon>
        <taxon>Chloroflexota</taxon>
        <taxon>Anaerolineae</taxon>
        <taxon>Anaerolineales</taxon>
        <taxon>Anaerolineaceae</taxon>
        <taxon>Anaerolinea</taxon>
    </lineage>
</organism>
<comment type="caution">
    <text evidence="2">The sequence shown here is derived from an EMBL/GenBank/DDBJ whole genome shotgun (WGS) entry which is preliminary data.</text>
</comment>
<keyword evidence="2" id="KW-0808">Transferase</keyword>
<feature type="domain" description="Glycosyltransferase 2-like" evidence="1">
    <location>
        <begin position="39"/>
        <end position="148"/>
    </location>
</feature>
<dbReference type="GO" id="GO:0016740">
    <property type="term" value="F:transferase activity"/>
    <property type="evidence" value="ECO:0007669"/>
    <property type="project" value="UniProtKB-KW"/>
</dbReference>
<gene>
    <name evidence="2" type="ORF">XD73_0846</name>
</gene>
<dbReference type="SUPFAM" id="SSF53448">
    <property type="entry name" value="Nucleotide-diphospho-sugar transferases"/>
    <property type="match status" value="1"/>
</dbReference>
<evidence type="ECO:0000313" key="3">
    <source>
        <dbReference type="Proteomes" id="UP000064249"/>
    </source>
</evidence>
<evidence type="ECO:0000313" key="2">
    <source>
        <dbReference type="EMBL" id="KUK46282.1"/>
    </source>
</evidence>
<dbReference type="EMBL" id="LGFU01000045">
    <property type="protein sequence ID" value="KUK46282.1"/>
    <property type="molecule type" value="Genomic_DNA"/>
</dbReference>
<proteinExistence type="predicted"/>
<name>A0A101FXK7_9CHLR</name>
<dbReference type="AlphaFoldDB" id="A0A101FXK7"/>
<accession>A0A101FXK7</accession>
<sequence length="314" mass="36333">MRVGQNPAKKLKTLPQPQRVTVAVLNYIPNQEGYFSESFAVLQLCLGSILENTEHPFDLMVFDNGSCPEVKQYLLEMQASGNIQYLIFSEKNVGKGGAWEFIFNAAPGEIIAYSDNDAFFKNGWLTESLKILETYPNVGMVTARPLRTIPELSTGTIAWAEKNPDVKLEVGDFISYEDYYEFSSTLGYSEEKLKHEYENKIDTRLTYQHIEAFVGANHFQFTGWKRTFQQCLPFDMEKPLGQVRQLDERLNDAGYLRLMINKPLIQNMSNRVSQNDQKTNLVSSKKRFKLRNVNFIKKTLLRIHDRIFTLYYEQ</sequence>
<reference evidence="2 3" key="1">
    <citation type="journal article" date="2015" name="MBio">
        <title>Genome-Resolved Metagenomic Analysis Reveals Roles for Candidate Phyla and Other Microbial Community Members in Biogeochemical Transformations in Oil Reservoirs.</title>
        <authorList>
            <person name="Hu P."/>
            <person name="Tom L."/>
            <person name="Singh A."/>
            <person name="Thomas B.C."/>
            <person name="Baker B.J."/>
            <person name="Piceno Y.M."/>
            <person name="Andersen G.L."/>
            <person name="Banfield J.F."/>
        </authorList>
    </citation>
    <scope>NUCLEOTIDE SEQUENCE [LARGE SCALE GENOMIC DNA]</scope>
    <source>
        <strain evidence="2">46_16</strain>
    </source>
</reference>
<dbReference type="InterPro" id="IPR029044">
    <property type="entry name" value="Nucleotide-diphossugar_trans"/>
</dbReference>
<dbReference type="Gene3D" id="3.90.550.10">
    <property type="entry name" value="Spore Coat Polysaccharide Biosynthesis Protein SpsA, Chain A"/>
    <property type="match status" value="1"/>
</dbReference>
<dbReference type="Pfam" id="PF00535">
    <property type="entry name" value="Glycos_transf_2"/>
    <property type="match status" value="1"/>
</dbReference>
<dbReference type="InterPro" id="IPR001173">
    <property type="entry name" value="Glyco_trans_2-like"/>
</dbReference>